<name>A0A0F9M5F6_9ZZZZ</name>
<accession>A0A0F9M5F6</accession>
<protein>
    <submittedName>
        <fullName evidence="2">Uncharacterized protein</fullName>
    </submittedName>
</protein>
<organism evidence="2">
    <name type="scientific">marine sediment metagenome</name>
    <dbReference type="NCBI Taxonomy" id="412755"/>
    <lineage>
        <taxon>unclassified sequences</taxon>
        <taxon>metagenomes</taxon>
        <taxon>ecological metagenomes</taxon>
    </lineage>
</organism>
<dbReference type="EMBL" id="LAZR01010898">
    <property type="protein sequence ID" value="KKM64442.1"/>
    <property type="molecule type" value="Genomic_DNA"/>
</dbReference>
<reference evidence="2" key="1">
    <citation type="journal article" date="2015" name="Nature">
        <title>Complex archaea that bridge the gap between prokaryotes and eukaryotes.</title>
        <authorList>
            <person name="Spang A."/>
            <person name="Saw J.H."/>
            <person name="Jorgensen S.L."/>
            <person name="Zaremba-Niedzwiedzka K."/>
            <person name="Martijn J."/>
            <person name="Lind A.E."/>
            <person name="van Eijk R."/>
            <person name="Schleper C."/>
            <person name="Guy L."/>
            <person name="Ettema T.J."/>
        </authorList>
    </citation>
    <scope>NUCLEOTIDE SEQUENCE</scope>
</reference>
<feature type="region of interest" description="Disordered" evidence="1">
    <location>
        <begin position="1"/>
        <end position="24"/>
    </location>
</feature>
<feature type="compositionally biased region" description="Low complexity" evidence="1">
    <location>
        <begin position="1"/>
        <end position="16"/>
    </location>
</feature>
<sequence>MTDEATQAAAEIAANAQKPKRATVDGTTIEQHSIKDQIEAEKFRASQAATRNGGMGLRRVRIKTPGAS</sequence>
<evidence type="ECO:0000256" key="1">
    <source>
        <dbReference type="SAM" id="MobiDB-lite"/>
    </source>
</evidence>
<comment type="caution">
    <text evidence="2">The sequence shown here is derived from an EMBL/GenBank/DDBJ whole genome shotgun (WGS) entry which is preliminary data.</text>
</comment>
<dbReference type="AlphaFoldDB" id="A0A0F9M5F6"/>
<gene>
    <name evidence="2" type="ORF">LCGC14_1501330</name>
</gene>
<evidence type="ECO:0000313" key="2">
    <source>
        <dbReference type="EMBL" id="KKM64442.1"/>
    </source>
</evidence>
<proteinExistence type="predicted"/>
<feature type="region of interest" description="Disordered" evidence="1">
    <location>
        <begin position="47"/>
        <end position="68"/>
    </location>
</feature>